<comment type="caution">
    <text evidence="4">The sequence shown here is derived from an EMBL/GenBank/DDBJ whole genome shotgun (WGS) entry which is preliminary data.</text>
</comment>
<dbReference type="Proteomes" id="UP001219518">
    <property type="component" value="Unassembled WGS sequence"/>
</dbReference>
<feature type="signal peptide" evidence="3">
    <location>
        <begin position="1"/>
        <end position="27"/>
    </location>
</feature>
<reference evidence="4" key="2">
    <citation type="journal article" date="2023" name="BMC Genomics">
        <title>Pest status, molecular evolution, and epigenetic factors derived from the genome assembly of Frankliniella fusca, a thysanopteran phytovirus vector.</title>
        <authorList>
            <person name="Catto M.A."/>
            <person name="Labadie P.E."/>
            <person name="Jacobson A.L."/>
            <person name="Kennedy G.G."/>
            <person name="Srinivasan R."/>
            <person name="Hunt B.G."/>
        </authorList>
    </citation>
    <scope>NUCLEOTIDE SEQUENCE</scope>
    <source>
        <strain evidence="4">PL_HMW_Pooled</strain>
    </source>
</reference>
<reference evidence="4" key="1">
    <citation type="submission" date="2021-07" db="EMBL/GenBank/DDBJ databases">
        <authorList>
            <person name="Catto M.A."/>
            <person name="Jacobson A."/>
            <person name="Kennedy G."/>
            <person name="Labadie P."/>
            <person name="Hunt B.G."/>
            <person name="Srinivasan R."/>
        </authorList>
    </citation>
    <scope>NUCLEOTIDE SEQUENCE</scope>
    <source>
        <strain evidence="4">PL_HMW_Pooled</strain>
        <tissue evidence="4">Head</tissue>
    </source>
</reference>
<feature type="transmembrane region" description="Helical" evidence="2">
    <location>
        <begin position="684"/>
        <end position="708"/>
    </location>
</feature>
<dbReference type="AlphaFoldDB" id="A0AAE1HIK9"/>
<name>A0AAE1HIK9_9NEOP</name>
<evidence type="ECO:0000256" key="2">
    <source>
        <dbReference type="SAM" id="Phobius"/>
    </source>
</evidence>
<dbReference type="EMBL" id="JAHWGI010001056">
    <property type="protein sequence ID" value="KAK3921868.1"/>
    <property type="molecule type" value="Genomic_DNA"/>
</dbReference>
<gene>
    <name evidence="4" type="ORF">KUF71_011044</name>
</gene>
<keyword evidence="2" id="KW-0812">Transmembrane</keyword>
<keyword evidence="2" id="KW-1133">Transmembrane helix</keyword>
<keyword evidence="2" id="KW-0472">Membrane</keyword>
<keyword evidence="5" id="KW-1185">Reference proteome</keyword>
<evidence type="ECO:0000256" key="3">
    <source>
        <dbReference type="SAM" id="SignalP"/>
    </source>
</evidence>
<feature type="chain" id="PRO_5041976367" evidence="3">
    <location>
        <begin position="28"/>
        <end position="730"/>
    </location>
</feature>
<sequence length="730" mass="78017">MAALRPLSTATMTVLLALLAAAAAAAASTGDPRDVVTGDRPIWELVRPSDALRAFLEHRAADAPGPLGVVVDTGSAAALQRARAAIADLDRNQNKGPFIFATFHSTGVSEPQLLPSWAELQRAVEAVATAPRPQSEVEGRALGQGPGPLDAVLGVAGVAPRGTRIILVTEDGARGADGETDTVAAVSRALKSNGIELDAWTLGRCDEYEALTNVSRATGGSLGCGDLVERAGAAAAGQVRAEDKAQLVTLAVRRGLEAPTRLQVQVDSSVRALQLQVRGPSGARAALRSPSGGTWTATAAADDGGALSLDRRQLGARAAGPGRWTVEALDGPVDVEVHALSDLGVTAYLEAPEQEGTRHQRADTLAKILLQEPQGVVINAVKLLDISGKEIGSAYQPKENNRTRQLSRRSVTNDQAELTTDKSEWEVEALPSGKPLLVETIGHNTNGEMFTRVSNLTKVDNVVIIPPAVDIELSPNTKLIVRKGENFQISYEVTNNRPNPLLLQFNMKDDLAFLLRLQPIEALIPPGQTIQVVGSLVANQNAADGQTDKVKLTARLAASGQETTKTALVYVQQEQINDVWNPKIWWSWKSTCAGAWDSSNCFTNTWTLELTIQDKDSGLLTISSQPRGVQFRTEFTSGTREEVKAYYSASCCSKRVDITATDLKGNTNRETFDVSSQFLSPAEIASITVGIIGILLIIAVIVLGIMLCRKRESLRLERRLSSRLASRDGR</sequence>
<proteinExistence type="predicted"/>
<evidence type="ECO:0000313" key="5">
    <source>
        <dbReference type="Proteomes" id="UP001219518"/>
    </source>
</evidence>
<evidence type="ECO:0000256" key="1">
    <source>
        <dbReference type="SAM" id="MobiDB-lite"/>
    </source>
</evidence>
<protein>
    <submittedName>
        <fullName evidence="4">ABC transporter A family member 8</fullName>
    </submittedName>
</protein>
<accession>A0AAE1HIK9</accession>
<keyword evidence="3" id="KW-0732">Signal</keyword>
<feature type="compositionally biased region" description="Polar residues" evidence="1">
    <location>
        <begin position="408"/>
        <end position="418"/>
    </location>
</feature>
<evidence type="ECO:0000313" key="4">
    <source>
        <dbReference type="EMBL" id="KAK3921868.1"/>
    </source>
</evidence>
<organism evidence="4 5">
    <name type="scientific">Frankliniella fusca</name>
    <dbReference type="NCBI Taxonomy" id="407009"/>
    <lineage>
        <taxon>Eukaryota</taxon>
        <taxon>Metazoa</taxon>
        <taxon>Ecdysozoa</taxon>
        <taxon>Arthropoda</taxon>
        <taxon>Hexapoda</taxon>
        <taxon>Insecta</taxon>
        <taxon>Pterygota</taxon>
        <taxon>Neoptera</taxon>
        <taxon>Paraneoptera</taxon>
        <taxon>Thysanoptera</taxon>
        <taxon>Terebrantia</taxon>
        <taxon>Thripoidea</taxon>
        <taxon>Thripidae</taxon>
        <taxon>Frankliniella</taxon>
    </lineage>
</organism>
<feature type="region of interest" description="Disordered" evidence="1">
    <location>
        <begin position="395"/>
        <end position="422"/>
    </location>
</feature>